<keyword evidence="3" id="KW-0597">Phosphoprotein</keyword>
<evidence type="ECO:0000256" key="6">
    <source>
        <dbReference type="ARBA" id="ARBA00022777"/>
    </source>
</evidence>
<name>A0A5C0VIQ3_9SPHI</name>
<keyword evidence="5" id="KW-0547">Nucleotide-binding</keyword>
<dbReference type="GO" id="GO:0005524">
    <property type="term" value="F:ATP binding"/>
    <property type="evidence" value="ECO:0007669"/>
    <property type="project" value="UniProtKB-KW"/>
</dbReference>
<protein>
    <recommendedName>
        <fullName evidence="2">histidine kinase</fullName>
        <ecNumber evidence="2">2.7.13.3</ecNumber>
    </recommendedName>
</protein>
<dbReference type="SUPFAM" id="SSF55874">
    <property type="entry name" value="ATPase domain of HSP90 chaperone/DNA topoisomerase II/histidine kinase"/>
    <property type="match status" value="1"/>
</dbReference>
<dbReference type="InterPro" id="IPR036890">
    <property type="entry name" value="HATPase_C_sf"/>
</dbReference>
<organism evidence="10 11">
    <name type="scientific">Pedobacter aquae</name>
    <dbReference type="NCBI Taxonomy" id="2605747"/>
    <lineage>
        <taxon>Bacteria</taxon>
        <taxon>Pseudomonadati</taxon>
        <taxon>Bacteroidota</taxon>
        <taxon>Sphingobacteriia</taxon>
        <taxon>Sphingobacteriales</taxon>
        <taxon>Sphingobacteriaceae</taxon>
        <taxon>Pedobacter</taxon>
    </lineage>
</organism>
<evidence type="ECO:0000256" key="1">
    <source>
        <dbReference type="ARBA" id="ARBA00000085"/>
    </source>
</evidence>
<evidence type="ECO:0000256" key="8">
    <source>
        <dbReference type="ARBA" id="ARBA00023012"/>
    </source>
</evidence>
<comment type="catalytic activity">
    <reaction evidence="1">
        <text>ATP + protein L-histidine = ADP + protein N-phospho-L-histidine.</text>
        <dbReference type="EC" id="2.7.13.3"/>
    </reaction>
</comment>
<evidence type="ECO:0000256" key="3">
    <source>
        <dbReference type="ARBA" id="ARBA00022553"/>
    </source>
</evidence>
<dbReference type="RefSeq" id="WP_149075181.1">
    <property type="nucleotide sequence ID" value="NZ_CP043329.1"/>
</dbReference>
<evidence type="ECO:0000256" key="4">
    <source>
        <dbReference type="ARBA" id="ARBA00022679"/>
    </source>
</evidence>
<keyword evidence="6 10" id="KW-0418">Kinase</keyword>
<dbReference type="Pfam" id="PF02518">
    <property type="entry name" value="HATPase_c"/>
    <property type="match status" value="1"/>
</dbReference>
<dbReference type="GO" id="GO:0004673">
    <property type="term" value="F:protein histidine kinase activity"/>
    <property type="evidence" value="ECO:0007669"/>
    <property type="project" value="UniProtKB-EC"/>
</dbReference>
<dbReference type="AlphaFoldDB" id="A0A5C0VIQ3"/>
<dbReference type="KEGG" id="pej:FYC62_12535"/>
<reference evidence="10 11" key="1">
    <citation type="submission" date="2019-08" db="EMBL/GenBank/DDBJ databases">
        <title>Pedobacter sp. nov., isolated from Han river, South Korea.</title>
        <authorList>
            <person name="Lee D.-H."/>
            <person name="Kim Y.-S."/>
            <person name="Hwang E.-M."/>
            <person name="Le Tran T.C."/>
            <person name="Cha C.-J."/>
        </authorList>
    </citation>
    <scope>NUCLEOTIDE SEQUENCE [LARGE SCALE GENOMIC DNA]</scope>
    <source>
        <strain evidence="10 11">CJ43</strain>
    </source>
</reference>
<dbReference type="EC" id="2.7.13.3" evidence="2"/>
<evidence type="ECO:0000256" key="5">
    <source>
        <dbReference type="ARBA" id="ARBA00022741"/>
    </source>
</evidence>
<dbReference type="InterPro" id="IPR005467">
    <property type="entry name" value="His_kinase_dom"/>
</dbReference>
<dbReference type="SMART" id="SM00387">
    <property type="entry name" value="HATPase_c"/>
    <property type="match status" value="1"/>
</dbReference>
<evidence type="ECO:0000313" key="11">
    <source>
        <dbReference type="Proteomes" id="UP000323653"/>
    </source>
</evidence>
<accession>A0A5C0VIQ3</accession>
<dbReference type="Gene3D" id="3.30.565.10">
    <property type="entry name" value="Histidine kinase-like ATPase, C-terminal domain"/>
    <property type="match status" value="1"/>
</dbReference>
<keyword evidence="4" id="KW-0808">Transferase</keyword>
<dbReference type="PANTHER" id="PTHR43065:SF10">
    <property type="entry name" value="PEROXIDE STRESS-ACTIVATED HISTIDINE KINASE MAK3"/>
    <property type="match status" value="1"/>
</dbReference>
<dbReference type="PANTHER" id="PTHR43065">
    <property type="entry name" value="SENSOR HISTIDINE KINASE"/>
    <property type="match status" value="1"/>
</dbReference>
<evidence type="ECO:0000256" key="7">
    <source>
        <dbReference type="ARBA" id="ARBA00022840"/>
    </source>
</evidence>
<dbReference type="InterPro" id="IPR003594">
    <property type="entry name" value="HATPase_dom"/>
</dbReference>
<evidence type="ECO:0000259" key="9">
    <source>
        <dbReference type="PROSITE" id="PS50109"/>
    </source>
</evidence>
<evidence type="ECO:0000256" key="2">
    <source>
        <dbReference type="ARBA" id="ARBA00012438"/>
    </source>
</evidence>
<dbReference type="InterPro" id="IPR004358">
    <property type="entry name" value="Sig_transdc_His_kin-like_C"/>
</dbReference>
<proteinExistence type="predicted"/>
<keyword evidence="7" id="KW-0067">ATP-binding</keyword>
<dbReference type="PROSITE" id="PS50109">
    <property type="entry name" value="HIS_KIN"/>
    <property type="match status" value="1"/>
</dbReference>
<evidence type="ECO:0000313" key="10">
    <source>
        <dbReference type="EMBL" id="QEK52386.1"/>
    </source>
</evidence>
<dbReference type="GO" id="GO:0000160">
    <property type="term" value="P:phosphorelay signal transduction system"/>
    <property type="evidence" value="ECO:0007669"/>
    <property type="project" value="UniProtKB-KW"/>
</dbReference>
<dbReference type="EMBL" id="CP043329">
    <property type="protein sequence ID" value="QEK52386.1"/>
    <property type="molecule type" value="Genomic_DNA"/>
</dbReference>
<feature type="domain" description="Histidine kinase" evidence="9">
    <location>
        <begin position="1"/>
        <end position="125"/>
    </location>
</feature>
<gene>
    <name evidence="10" type="ORF">FYC62_12535</name>
</gene>
<keyword evidence="11" id="KW-1185">Reference proteome</keyword>
<dbReference type="Proteomes" id="UP000323653">
    <property type="component" value="Chromosome"/>
</dbReference>
<keyword evidence="8" id="KW-0902">Two-component regulatory system</keyword>
<dbReference type="PRINTS" id="PR00344">
    <property type="entry name" value="BCTRLSENSOR"/>
</dbReference>
<sequence>MVNNFLRIDKDFNTTDIMVDVDEEQIIQALQNIFVNAIEAGASYISVKTAVKNNEVEILISDNGNGVEPEDQKRIFEPFFSNKAKSLGMGLANTQKILINHKGKISLDNTSINGSTFVISIPESKQINLWNSL</sequence>